<keyword evidence="2" id="KW-0863">Zinc-finger</keyword>
<evidence type="ECO:0000259" key="4">
    <source>
        <dbReference type="Pfam" id="PF25054"/>
    </source>
</evidence>
<feature type="domain" description="PHD-type zinc finger plants" evidence="4">
    <location>
        <begin position="9"/>
        <end position="51"/>
    </location>
</feature>
<sequence>MVDHQIVCCLCGDVGFTNKLFRCNNCHHRFQHSYCSNFYGEVSEIEECDWCQSKGKNSIGSKKPAVRVAMNGGGSSECSGEKILKQHRDEKKKSSLASPRQATRRYKLLKDVMC</sequence>
<dbReference type="PANTHER" id="PTHR33779:SF11">
    <property type="entry name" value="OS04G0551600 PROTEIN"/>
    <property type="match status" value="1"/>
</dbReference>
<evidence type="ECO:0000313" key="5">
    <source>
        <dbReference type="EMBL" id="KAI5423429.1"/>
    </source>
</evidence>
<dbReference type="Gramene" id="Psat4g208960.1">
    <property type="protein sequence ID" value="Psat4g208960.1.cds"/>
    <property type="gene ID" value="Psat4g208960"/>
</dbReference>
<dbReference type="Proteomes" id="UP001058974">
    <property type="component" value="Chromosome 4"/>
</dbReference>
<gene>
    <name evidence="5" type="ORF">KIW84_046400</name>
</gene>
<evidence type="ECO:0000256" key="1">
    <source>
        <dbReference type="ARBA" id="ARBA00022723"/>
    </source>
</evidence>
<proteinExistence type="predicted"/>
<dbReference type="Gramene" id="Psat04G0640000-T1">
    <property type="protein sequence ID" value="KAI5423429.1"/>
    <property type="gene ID" value="KIW84_046400"/>
</dbReference>
<dbReference type="SUPFAM" id="SSF57903">
    <property type="entry name" value="FYVE/PHD zinc finger"/>
    <property type="match status" value="1"/>
</dbReference>
<dbReference type="InterPro" id="IPR011011">
    <property type="entry name" value="Znf_FYVE_PHD"/>
</dbReference>
<organism evidence="5 6">
    <name type="scientific">Pisum sativum</name>
    <name type="common">Garden pea</name>
    <name type="synonym">Lathyrus oleraceus</name>
    <dbReference type="NCBI Taxonomy" id="3888"/>
    <lineage>
        <taxon>Eukaryota</taxon>
        <taxon>Viridiplantae</taxon>
        <taxon>Streptophyta</taxon>
        <taxon>Embryophyta</taxon>
        <taxon>Tracheophyta</taxon>
        <taxon>Spermatophyta</taxon>
        <taxon>Magnoliopsida</taxon>
        <taxon>eudicotyledons</taxon>
        <taxon>Gunneridae</taxon>
        <taxon>Pentapetalae</taxon>
        <taxon>rosids</taxon>
        <taxon>fabids</taxon>
        <taxon>Fabales</taxon>
        <taxon>Fabaceae</taxon>
        <taxon>Papilionoideae</taxon>
        <taxon>50 kb inversion clade</taxon>
        <taxon>NPAAA clade</taxon>
        <taxon>Hologalegina</taxon>
        <taxon>IRL clade</taxon>
        <taxon>Fabeae</taxon>
        <taxon>Lathyrus</taxon>
    </lineage>
</organism>
<dbReference type="Gramene" id="PSAT_LOCUS14912_t1">
    <property type="protein sequence ID" value="CAL5195224.1"/>
    <property type="gene ID" value="PSAT_LOCUS14912"/>
</dbReference>
<keyword evidence="3" id="KW-0862">Zinc</keyword>
<keyword evidence="1" id="KW-0479">Metal-binding</keyword>
<evidence type="ECO:0000256" key="3">
    <source>
        <dbReference type="ARBA" id="ARBA00022833"/>
    </source>
</evidence>
<evidence type="ECO:0000256" key="2">
    <source>
        <dbReference type="ARBA" id="ARBA00022771"/>
    </source>
</evidence>
<comment type="caution">
    <text evidence="5">The sequence shown here is derived from an EMBL/GenBank/DDBJ whole genome shotgun (WGS) entry which is preliminary data.</text>
</comment>
<keyword evidence="6" id="KW-1185">Reference proteome</keyword>
<protein>
    <recommendedName>
        <fullName evidence="4">PHD-type zinc finger plants domain-containing protein</fullName>
    </recommendedName>
</protein>
<name>A0A9D5AYM9_PEA</name>
<dbReference type="Pfam" id="PF25054">
    <property type="entry name" value="PHD_pln"/>
    <property type="match status" value="1"/>
</dbReference>
<reference evidence="5 6" key="1">
    <citation type="journal article" date="2022" name="Nat. Genet.">
        <title>Improved pea reference genome and pan-genome highlight genomic features and evolutionary characteristics.</title>
        <authorList>
            <person name="Yang T."/>
            <person name="Liu R."/>
            <person name="Luo Y."/>
            <person name="Hu S."/>
            <person name="Wang D."/>
            <person name="Wang C."/>
            <person name="Pandey M.K."/>
            <person name="Ge S."/>
            <person name="Xu Q."/>
            <person name="Li N."/>
            <person name="Li G."/>
            <person name="Huang Y."/>
            <person name="Saxena R.K."/>
            <person name="Ji Y."/>
            <person name="Li M."/>
            <person name="Yan X."/>
            <person name="He Y."/>
            <person name="Liu Y."/>
            <person name="Wang X."/>
            <person name="Xiang C."/>
            <person name="Varshney R.K."/>
            <person name="Ding H."/>
            <person name="Gao S."/>
            <person name="Zong X."/>
        </authorList>
    </citation>
    <scope>NUCLEOTIDE SEQUENCE [LARGE SCALE GENOMIC DNA]</scope>
    <source>
        <strain evidence="5 6">cv. Zhongwan 6</strain>
    </source>
</reference>
<dbReference type="PANTHER" id="PTHR33779">
    <property type="entry name" value="EXPRESSED PROTEIN"/>
    <property type="match status" value="1"/>
</dbReference>
<dbReference type="OrthoDB" id="1935489at2759"/>
<dbReference type="EMBL" id="JAMSHJ010000004">
    <property type="protein sequence ID" value="KAI5423429.1"/>
    <property type="molecule type" value="Genomic_DNA"/>
</dbReference>
<dbReference type="AlphaFoldDB" id="A0A9D5AYM9"/>
<evidence type="ECO:0000313" key="6">
    <source>
        <dbReference type="Proteomes" id="UP001058974"/>
    </source>
</evidence>
<accession>A0A9D5AYM9</accession>
<dbReference type="InterPro" id="IPR056874">
    <property type="entry name" value="PHD_dom_pln"/>
</dbReference>
<dbReference type="GO" id="GO:0008270">
    <property type="term" value="F:zinc ion binding"/>
    <property type="evidence" value="ECO:0007669"/>
    <property type="project" value="UniProtKB-KW"/>
</dbReference>